<feature type="region of interest" description="Disordered" evidence="1">
    <location>
        <begin position="103"/>
        <end position="135"/>
    </location>
</feature>
<feature type="compositionally biased region" description="Gly residues" evidence="1">
    <location>
        <begin position="111"/>
        <end position="126"/>
    </location>
</feature>
<comment type="caution">
    <text evidence="2">The sequence shown here is derived from an EMBL/GenBank/DDBJ whole genome shotgun (WGS) entry which is preliminary data.</text>
</comment>
<proteinExistence type="predicted"/>
<evidence type="ECO:0000313" key="2">
    <source>
        <dbReference type="EMBL" id="MDP9613893.1"/>
    </source>
</evidence>
<reference evidence="2 3" key="1">
    <citation type="submission" date="2023-07" db="EMBL/GenBank/DDBJ databases">
        <title>Sequencing the genomes of 1000 actinobacteria strains.</title>
        <authorList>
            <person name="Klenk H.-P."/>
        </authorList>
    </citation>
    <scope>NUCLEOTIDE SEQUENCE [LARGE SCALE GENOMIC DNA]</scope>
    <source>
        <strain evidence="2 3">DSM 41600</strain>
    </source>
</reference>
<keyword evidence="3" id="KW-1185">Reference proteome</keyword>
<dbReference type="EMBL" id="JAURUE010000002">
    <property type="protein sequence ID" value="MDP9613893.1"/>
    <property type="molecule type" value="Genomic_DNA"/>
</dbReference>
<protein>
    <recommendedName>
        <fullName evidence="4">Fascin domain-containing protein</fullName>
    </recommendedName>
</protein>
<dbReference type="InterPro" id="IPR008999">
    <property type="entry name" value="Actin-crosslinking"/>
</dbReference>
<dbReference type="SUPFAM" id="SSF50405">
    <property type="entry name" value="Actin-crosslinking proteins"/>
    <property type="match status" value="1"/>
</dbReference>
<evidence type="ECO:0000256" key="1">
    <source>
        <dbReference type="SAM" id="MobiDB-lite"/>
    </source>
</evidence>
<dbReference type="Gene3D" id="2.80.10.50">
    <property type="match status" value="1"/>
</dbReference>
<dbReference type="Proteomes" id="UP001234880">
    <property type="component" value="Unassembled WGS sequence"/>
</dbReference>
<organism evidence="2 3">
    <name type="scientific">Streptomyces demainii</name>
    <dbReference type="NCBI Taxonomy" id="588122"/>
    <lineage>
        <taxon>Bacteria</taxon>
        <taxon>Bacillati</taxon>
        <taxon>Actinomycetota</taxon>
        <taxon>Actinomycetes</taxon>
        <taxon>Kitasatosporales</taxon>
        <taxon>Streptomycetaceae</taxon>
        <taxon>Streptomyces</taxon>
    </lineage>
</organism>
<accession>A0ABT9KZL1</accession>
<evidence type="ECO:0008006" key="4">
    <source>
        <dbReference type="Google" id="ProtNLM"/>
    </source>
</evidence>
<gene>
    <name evidence="2" type="ORF">JOF35_006231</name>
</gene>
<sequence>MNPAHTAGRTDLPPLTVGDTPTDLAMADWGGGALTLHAPSGRYLTVAGDGFVRAAAERPGGWVVQETFTLAAHRDGHLLRHTGTGGYVCVAAGGLKVAPCTGPRPLHHGRAGAGPGGAGRSGGSGTGRRIRGRGR</sequence>
<name>A0ABT9KZL1_9ACTN</name>
<evidence type="ECO:0000313" key="3">
    <source>
        <dbReference type="Proteomes" id="UP001234880"/>
    </source>
</evidence>